<dbReference type="STRING" id="58919.A0A316ZFR2"/>
<feature type="compositionally biased region" description="Low complexity" evidence="1">
    <location>
        <begin position="189"/>
        <end position="201"/>
    </location>
</feature>
<evidence type="ECO:0000313" key="5">
    <source>
        <dbReference type="Proteomes" id="UP000245946"/>
    </source>
</evidence>
<name>A0A316ZFR2_9BASI</name>
<feature type="domain" description="RFX1-4/6/8-like BCD" evidence="3">
    <location>
        <begin position="606"/>
        <end position="722"/>
    </location>
</feature>
<feature type="compositionally biased region" description="Low complexity" evidence="1">
    <location>
        <begin position="363"/>
        <end position="383"/>
    </location>
</feature>
<organism evidence="4 5">
    <name type="scientific">Tilletiopsis washingtonensis</name>
    <dbReference type="NCBI Taxonomy" id="58919"/>
    <lineage>
        <taxon>Eukaryota</taxon>
        <taxon>Fungi</taxon>
        <taxon>Dikarya</taxon>
        <taxon>Basidiomycota</taxon>
        <taxon>Ustilaginomycotina</taxon>
        <taxon>Exobasidiomycetes</taxon>
        <taxon>Entylomatales</taxon>
        <taxon>Entylomatales incertae sedis</taxon>
        <taxon>Tilletiopsis</taxon>
    </lineage>
</organism>
<dbReference type="Gene3D" id="1.10.10.10">
    <property type="entry name" value="Winged helix-like DNA-binding domain superfamily/Winged helix DNA-binding domain"/>
    <property type="match status" value="1"/>
</dbReference>
<dbReference type="GeneID" id="37266889"/>
<protein>
    <submittedName>
        <fullName evidence="4">Uncharacterized protein</fullName>
    </submittedName>
</protein>
<dbReference type="Pfam" id="PF25340">
    <property type="entry name" value="BCD_RFX"/>
    <property type="match status" value="1"/>
</dbReference>
<evidence type="ECO:0000313" key="4">
    <source>
        <dbReference type="EMBL" id="PWO00352.1"/>
    </source>
</evidence>
<feature type="region of interest" description="Disordered" evidence="1">
    <location>
        <begin position="1"/>
        <end position="20"/>
    </location>
</feature>
<dbReference type="InterPro" id="IPR003150">
    <property type="entry name" value="DNA-bd_RFX"/>
</dbReference>
<keyword evidence="5" id="KW-1185">Reference proteome</keyword>
<reference evidence="4 5" key="1">
    <citation type="journal article" date="2018" name="Mol. Biol. Evol.">
        <title>Broad Genomic Sampling Reveals a Smut Pathogenic Ancestry of the Fungal Clade Ustilaginomycotina.</title>
        <authorList>
            <person name="Kijpornyongpan T."/>
            <person name="Mondo S.J."/>
            <person name="Barry K."/>
            <person name="Sandor L."/>
            <person name="Lee J."/>
            <person name="Lipzen A."/>
            <person name="Pangilinan J."/>
            <person name="LaButti K."/>
            <person name="Hainaut M."/>
            <person name="Henrissat B."/>
            <person name="Grigoriev I.V."/>
            <person name="Spatafora J.W."/>
            <person name="Aime M.C."/>
        </authorList>
    </citation>
    <scope>NUCLEOTIDE SEQUENCE [LARGE SCALE GENOMIC DNA]</scope>
    <source>
        <strain evidence="4 5">MCA 4186</strain>
    </source>
</reference>
<dbReference type="Proteomes" id="UP000245946">
    <property type="component" value="Unassembled WGS sequence"/>
</dbReference>
<feature type="region of interest" description="Disordered" evidence="1">
    <location>
        <begin position="529"/>
        <end position="555"/>
    </location>
</feature>
<dbReference type="GO" id="GO:0003677">
    <property type="term" value="F:DNA binding"/>
    <property type="evidence" value="ECO:0007669"/>
    <property type="project" value="InterPro"/>
</dbReference>
<feature type="region of interest" description="Disordered" evidence="1">
    <location>
        <begin position="76"/>
        <end position="135"/>
    </location>
</feature>
<feature type="compositionally biased region" description="Polar residues" evidence="1">
    <location>
        <begin position="40"/>
        <end position="52"/>
    </location>
</feature>
<feature type="region of interest" description="Disordered" evidence="1">
    <location>
        <begin position="189"/>
        <end position="210"/>
    </location>
</feature>
<evidence type="ECO:0000259" key="3">
    <source>
        <dbReference type="Pfam" id="PF25340"/>
    </source>
</evidence>
<dbReference type="EMBL" id="KZ819285">
    <property type="protein sequence ID" value="PWO00352.1"/>
    <property type="molecule type" value="Genomic_DNA"/>
</dbReference>
<evidence type="ECO:0000256" key="1">
    <source>
        <dbReference type="SAM" id="MobiDB-lite"/>
    </source>
</evidence>
<dbReference type="InterPro" id="IPR036388">
    <property type="entry name" value="WH-like_DNA-bd_sf"/>
</dbReference>
<feature type="compositionally biased region" description="Polar residues" evidence="1">
    <location>
        <begin position="397"/>
        <end position="413"/>
    </location>
</feature>
<proteinExistence type="predicted"/>
<evidence type="ECO:0000259" key="2">
    <source>
        <dbReference type="Pfam" id="PF02257"/>
    </source>
</evidence>
<gene>
    <name evidence="4" type="ORF">FA09DRAFT_183554</name>
</gene>
<feature type="region of interest" description="Disordered" evidence="1">
    <location>
        <begin position="783"/>
        <end position="805"/>
    </location>
</feature>
<sequence>MSSSSHLSRPHARHRPQSLPFVPCAAPFLPSFASLIDSSRASSTLHTGNNADSSSHSSVSAFTPLSPALASLSPTFQHDATRRSSNSSSSSSGTLTSHASLRTPRARAHSADEAKTPTLASCSQQQAQAQAQTYENGMPSARTWDALMQRSSAPPMLSLTSPSSSSTPRPIHAPCSSALEARRLRTALAASASSATGNAHSSAREREEAKSYAADEAQVARLAAEAWAIVGRAKGTDGVAHAFLRAWLQASYAPASPSSPRAEPAVVRRAALVRSYELACASVGLEPLTKPVVGKMVLAVFVGLKTKRLGPRGGSLAHYIDFAPLTLLERDQLSEAGRQLNLEAAEQAQEAQGGKGSSKRQRAVSASSSASDCSSSSEDSSVANVAPRSLLRHSTRDGATTTEASTVMSNDSMQMDVDDGQASSAFSYAHLDAEEELRRRLHGPSSTLKRTGSAQFFFAGEEDEGASPDADAAMPIHHGGEPSQHQSDLLRAVAAYATVGALPAHSPDHTPRLSSRASPIKAALASSLLHSADDDPDADEEFPPRTSSRRRVRSRTSSSALSEACYAAHAGAAAQRAVRAISGWPQVQELQLDGMGLMTWEEIEVGCERMLRAFRELAFDEFKAAATSLYTELPREALWAIWGSSHLCDAILSAERALYEHLLRFLDEHISDPPIEVVCSALRDLAVSFPTEVQASLQGSGSRGRFPDAFVVSRTELAWRWCECLLAVNSIWADIVELRARFSLSSSHWERSPTLSTGSTSSSLSLSADVSDAFNHFQPHSRDQSWASIDSPFSDDESHLESPPASLVLETRSNLKWQQMRERSVSAQQQMQHDGLGLENLGLDELQAPSGADSQMMYDASLARLASLA</sequence>
<dbReference type="RefSeq" id="XP_025600630.1">
    <property type="nucleotide sequence ID" value="XM_025739343.1"/>
</dbReference>
<feature type="domain" description="RFX-type winged-helix" evidence="2">
    <location>
        <begin position="243"/>
        <end position="323"/>
    </location>
</feature>
<dbReference type="InterPro" id="IPR057321">
    <property type="entry name" value="RFX1-4/6/8-like_BCD"/>
</dbReference>
<accession>A0A316ZFR2</accession>
<dbReference type="Pfam" id="PF02257">
    <property type="entry name" value="RFX_DNA_binding"/>
    <property type="match status" value="1"/>
</dbReference>
<feature type="region of interest" description="Disordered" evidence="1">
    <location>
        <begin position="40"/>
        <end position="60"/>
    </location>
</feature>
<dbReference type="AlphaFoldDB" id="A0A316ZFR2"/>
<dbReference type="GO" id="GO:0006355">
    <property type="term" value="P:regulation of DNA-templated transcription"/>
    <property type="evidence" value="ECO:0007669"/>
    <property type="project" value="InterPro"/>
</dbReference>
<feature type="region of interest" description="Disordered" evidence="1">
    <location>
        <begin position="344"/>
        <end position="416"/>
    </location>
</feature>
<dbReference type="OrthoDB" id="10056949at2759"/>